<name>A0AC34RE54_9BILA</name>
<sequence length="414" mass="47049">MGVKDKDKKAKPKVVAKPEKPFKTATFDRPETYTKKKIVLLFRNGERMDRVFPEWLNINFTDAGEYLPTDLNQPVEMLQRSGGTADYIDDPPITEIGGLSGQILGRAVRSYGIWPLQKIYSPPTLRCIQTASAFIAGTRKSIKICVEPGLFDYVRWYTHIPSFLTVNEMIRAGYPIDAEYNPMLKVDELVPLVGRETIDDFYSRIRKVILNLVASDDPDRIAIFTHATTIDATIKGLRKVAPRAISDFEMNHMGLRYPYATVVGLAQEKQTESEANPVKCKSHQFVAENICKNCHPLCMRCESFGTNVEQNGCLCRSFFFRNSTSFECVANCYGFDGQTDGICQKWSDLPLKDQTSFIKEQNMAEEEKLPVQVSKNEAWWLFIVALLYLLFPSFITQRVTGKKCTKEANPDLLR</sequence>
<dbReference type="WBParaSite" id="JU765_v2.g6112.t1">
    <property type="protein sequence ID" value="JU765_v2.g6112.t1"/>
    <property type="gene ID" value="JU765_v2.g6112"/>
</dbReference>
<reference evidence="2" key="1">
    <citation type="submission" date="2022-11" db="UniProtKB">
        <authorList>
            <consortium name="WormBaseParasite"/>
        </authorList>
    </citation>
    <scope>IDENTIFICATION</scope>
</reference>
<evidence type="ECO:0000313" key="2">
    <source>
        <dbReference type="WBParaSite" id="JU765_v2.g6112.t1"/>
    </source>
</evidence>
<dbReference type="Proteomes" id="UP000887576">
    <property type="component" value="Unplaced"/>
</dbReference>
<organism evidence="1 2">
    <name type="scientific">Panagrolaimus sp. JU765</name>
    <dbReference type="NCBI Taxonomy" id="591449"/>
    <lineage>
        <taxon>Eukaryota</taxon>
        <taxon>Metazoa</taxon>
        <taxon>Ecdysozoa</taxon>
        <taxon>Nematoda</taxon>
        <taxon>Chromadorea</taxon>
        <taxon>Rhabditida</taxon>
        <taxon>Tylenchina</taxon>
        <taxon>Panagrolaimomorpha</taxon>
        <taxon>Panagrolaimoidea</taxon>
        <taxon>Panagrolaimidae</taxon>
        <taxon>Panagrolaimus</taxon>
    </lineage>
</organism>
<protein>
    <submittedName>
        <fullName evidence="2">Uncharacterized protein</fullName>
    </submittedName>
</protein>
<accession>A0AC34RE54</accession>
<evidence type="ECO:0000313" key="1">
    <source>
        <dbReference type="Proteomes" id="UP000887576"/>
    </source>
</evidence>
<proteinExistence type="predicted"/>